<dbReference type="SUPFAM" id="SSF63707">
    <property type="entry name" value="Ganglioside M2 (gm2) activator"/>
    <property type="match status" value="1"/>
</dbReference>
<dbReference type="InterPro" id="IPR036846">
    <property type="entry name" value="GM2-AP_sf"/>
</dbReference>
<keyword evidence="2" id="KW-1185">Reference proteome</keyword>
<organism evidence="2 3">
    <name type="scientific">Setaria digitata</name>
    <dbReference type="NCBI Taxonomy" id="48799"/>
    <lineage>
        <taxon>Eukaryota</taxon>
        <taxon>Metazoa</taxon>
        <taxon>Ecdysozoa</taxon>
        <taxon>Nematoda</taxon>
        <taxon>Chromadorea</taxon>
        <taxon>Rhabditida</taxon>
        <taxon>Spirurina</taxon>
        <taxon>Spiruromorpha</taxon>
        <taxon>Filarioidea</taxon>
        <taxon>Setariidae</taxon>
        <taxon>Setaria</taxon>
    </lineage>
</organism>
<evidence type="ECO:0000313" key="2">
    <source>
        <dbReference type="Proteomes" id="UP000887581"/>
    </source>
</evidence>
<reference evidence="3" key="1">
    <citation type="submission" date="2022-11" db="UniProtKB">
        <authorList>
            <consortium name="WormBaseParasite"/>
        </authorList>
    </citation>
    <scope>IDENTIFICATION</scope>
</reference>
<protein>
    <submittedName>
        <fullName evidence="3">Uncharacterized protein</fullName>
    </submittedName>
</protein>
<evidence type="ECO:0000256" key="1">
    <source>
        <dbReference type="ARBA" id="ARBA00022729"/>
    </source>
</evidence>
<name>A0A915Q0G4_9BILA</name>
<proteinExistence type="predicted"/>
<sequence length="93" mass="10469">MRIGGTPDPNYPALPCSEKVDSKINQCPCAKLQNSCVFCDFCKQMRNHTTLLDISQMQTPRETVDNECQCEDGTVQQLMQLALLYSIILSKLI</sequence>
<evidence type="ECO:0000313" key="3">
    <source>
        <dbReference type="WBParaSite" id="sdigi.contig41.g2676.t1"/>
    </source>
</evidence>
<accession>A0A915Q0G4</accession>
<dbReference type="AlphaFoldDB" id="A0A915Q0G4"/>
<dbReference type="WBParaSite" id="sdigi.contig41.g2676.t1">
    <property type="protein sequence ID" value="sdigi.contig41.g2676.t1"/>
    <property type="gene ID" value="sdigi.contig41.g2676"/>
</dbReference>
<keyword evidence="1" id="KW-0732">Signal</keyword>
<dbReference type="Proteomes" id="UP000887581">
    <property type="component" value="Unplaced"/>
</dbReference>